<organism evidence="1 2">
    <name type="scientific">Brevundimonas vitisensis</name>
    <dbReference type="NCBI Taxonomy" id="2800818"/>
    <lineage>
        <taxon>Bacteria</taxon>
        <taxon>Pseudomonadati</taxon>
        <taxon>Pseudomonadota</taxon>
        <taxon>Alphaproteobacteria</taxon>
        <taxon>Caulobacterales</taxon>
        <taxon>Caulobacteraceae</taxon>
        <taxon>Brevundimonas</taxon>
    </lineage>
</organism>
<protein>
    <submittedName>
        <fullName evidence="1">Uncharacterized protein</fullName>
    </submittedName>
</protein>
<evidence type="ECO:0000313" key="2">
    <source>
        <dbReference type="Proteomes" id="UP000595448"/>
    </source>
</evidence>
<gene>
    <name evidence="1" type="ORF">JIP62_05510</name>
</gene>
<proteinExistence type="predicted"/>
<sequence length="147" mass="16800">MMNFLRDLFRRRPSAMKLEAEGQLAIENPSEELVRAMFLGLQQGGPTFASLTDEAGNYIQVAGSRPWCLIERRQLKPLKHERAFQETPRPKYKDGAKLSTGAGEISLKHDEWFLLKDAAEVAVSFLRHDEVPAHVKWRSMNEMFGLD</sequence>
<dbReference type="EMBL" id="CP067977">
    <property type="protein sequence ID" value="QQQ19550.1"/>
    <property type="molecule type" value="Genomic_DNA"/>
</dbReference>
<name>A0ABX7BPQ3_9CAUL</name>
<evidence type="ECO:0000313" key="1">
    <source>
        <dbReference type="EMBL" id="QQQ19550.1"/>
    </source>
</evidence>
<accession>A0ABX7BPQ3</accession>
<dbReference type="RefSeq" id="WP_201103901.1">
    <property type="nucleotide sequence ID" value="NZ_CP067977.1"/>
</dbReference>
<dbReference type="Proteomes" id="UP000595448">
    <property type="component" value="Chromosome"/>
</dbReference>
<keyword evidence="2" id="KW-1185">Reference proteome</keyword>
<reference evidence="1 2" key="1">
    <citation type="submission" date="2021-01" db="EMBL/GenBank/DDBJ databases">
        <title>Brevundimonas vitis sp. nov., an bacterium isolated from grape (Vitis vinifera).</title>
        <authorList>
            <person name="Jiang L."/>
            <person name="Lee J."/>
        </authorList>
    </citation>
    <scope>NUCLEOTIDE SEQUENCE [LARGE SCALE GENOMIC DNA]</scope>
    <source>
        <strain evidence="1 2">GRTSA-9</strain>
    </source>
</reference>